<accession>A0A6N1CLI3</accession>
<dbReference type="Gene3D" id="6.10.290.10">
    <property type="match status" value="1"/>
</dbReference>
<dbReference type="EMBL" id="CP048810">
    <property type="protein sequence ID" value="QKS82393.1"/>
    <property type="molecule type" value="Genomic_DNA"/>
</dbReference>
<sequence length="109" mass="12470">MSDLEELKGVIVKLMEAKEGGGEGADWVADYSLNWDAEFLERFEEGKKCIAKALESLEREDDVGLIVAIILGRTRFLDLSNFFRDIYDDLDVLAKHPSWPKIPDDYRCD</sequence>
<evidence type="ECO:0000313" key="2">
    <source>
        <dbReference type="Proteomes" id="UP000509545"/>
    </source>
</evidence>
<reference evidence="1 2" key="1">
    <citation type="submission" date="2020-02" db="EMBL/GenBank/DDBJ databases">
        <authorList>
            <person name="Liang J."/>
        </authorList>
    </citation>
    <scope>NUCLEOTIDE SEQUENCE [LARGE SCALE GENOMIC DNA]</scope>
    <source>
        <strain evidence="1 2">L22-9</strain>
    </source>
</reference>
<dbReference type="AlphaFoldDB" id="A0A6N1CLI3"/>
<organism evidence="1 2">
    <name type="scientific">Pseudomonas bijieensis</name>
    <dbReference type="NCBI Taxonomy" id="2681983"/>
    <lineage>
        <taxon>Bacteria</taxon>
        <taxon>Pseudomonadati</taxon>
        <taxon>Pseudomonadota</taxon>
        <taxon>Gammaproteobacteria</taxon>
        <taxon>Pseudomonadales</taxon>
        <taxon>Pseudomonadaceae</taxon>
        <taxon>Pseudomonas</taxon>
    </lineage>
</organism>
<evidence type="ECO:0000313" key="1">
    <source>
        <dbReference type="EMBL" id="QKS82393.1"/>
    </source>
</evidence>
<dbReference type="Proteomes" id="UP000509545">
    <property type="component" value="Chromosome"/>
</dbReference>
<name>A0A6N1CLI3_9PSED</name>
<protein>
    <submittedName>
        <fullName evidence="1">Uncharacterized protein</fullName>
    </submittedName>
</protein>
<proteinExistence type="predicted"/>
<dbReference type="RefSeq" id="WP_176688450.1">
    <property type="nucleotide sequence ID" value="NZ_CP048810.1"/>
</dbReference>
<keyword evidence="2" id="KW-1185">Reference proteome</keyword>
<gene>
    <name evidence="1" type="ORF">GN234_10740</name>
</gene>
<dbReference type="KEGG" id="pbz:GN234_10740"/>